<dbReference type="SUPFAM" id="SSF56672">
    <property type="entry name" value="DNA/RNA polymerases"/>
    <property type="match status" value="1"/>
</dbReference>
<dbReference type="EMBL" id="BKCJ010002674">
    <property type="protein sequence ID" value="GEU50172.1"/>
    <property type="molecule type" value="Genomic_DNA"/>
</dbReference>
<feature type="region of interest" description="Disordered" evidence="1">
    <location>
        <begin position="22"/>
        <end position="52"/>
    </location>
</feature>
<organism evidence="3">
    <name type="scientific">Tanacetum cinerariifolium</name>
    <name type="common">Dalmatian daisy</name>
    <name type="synonym">Chrysanthemum cinerariifolium</name>
    <dbReference type="NCBI Taxonomy" id="118510"/>
    <lineage>
        <taxon>Eukaryota</taxon>
        <taxon>Viridiplantae</taxon>
        <taxon>Streptophyta</taxon>
        <taxon>Embryophyta</taxon>
        <taxon>Tracheophyta</taxon>
        <taxon>Spermatophyta</taxon>
        <taxon>Magnoliopsida</taxon>
        <taxon>eudicotyledons</taxon>
        <taxon>Gunneridae</taxon>
        <taxon>Pentapetalae</taxon>
        <taxon>asterids</taxon>
        <taxon>campanulids</taxon>
        <taxon>Asterales</taxon>
        <taxon>Asteraceae</taxon>
        <taxon>Asteroideae</taxon>
        <taxon>Anthemideae</taxon>
        <taxon>Anthemidinae</taxon>
        <taxon>Tanacetum</taxon>
    </lineage>
</organism>
<dbReference type="SUPFAM" id="SSF56219">
    <property type="entry name" value="DNase I-like"/>
    <property type="match status" value="1"/>
</dbReference>
<accession>A0A6L2KNK0</accession>
<sequence>GKTYWIRANEVTGWIPDFVEDDEEGIRSNDEGSFDSNSDDNGKMNKGSNLEGDTNIKEVAKIIFEKEQPSGNMKEDFIGQEKTHSEDPFNIYKLLDKNKNNNNDESSSGDSLKYPPVYTPNFDTHIQNKPLNEKNKEGDDFALNDQEDIIEPVVEINSSSNRSNNDSERSKCSGHFQISGVPRNGGSVLQFLDEVVKVGQTICYNIEGCMKNIGDIIDSQGVERDGEWVPKGKKTIIILVYAPQELKEKKMLWDYLSLVISNWNGDVILMGDFNEARTIEERHGSLFNSLGVDVFNLFILSNGLKEGLKEELVNIDILLDIREGNSDTINKRTELSKSLQELNNLDSLELAQKTKIKWAIEEDENYKYFYGVLNKHRSQMAIREKETNYDFKVNFEKAYDSVRWDYLDDVLKKFGFGDKWCGWIRSCLYSSKGSVIVNGSPTKEFHFHRGLKQGDPLSPFLFLLIMERLHISVQRVVDVDMLRGINIGPSLQLSHLFYADDAIFMGHWSDSNIDTIIYALECFYHASGLRINMNKSKLMGISVSSDKVEQAARKIGMMPIYHMSIFKVPSRVLKKIEYVRCHIFNEAYLNAKKQIWVKWNKVLASKYNGGLGYRFAWFHSQENRWSRSLDGAGDFSVASVRKMIDDRTLPVVSSKARWINMVPIKVNILA</sequence>
<dbReference type="InterPro" id="IPR043502">
    <property type="entry name" value="DNA/RNA_pol_sf"/>
</dbReference>
<evidence type="ECO:0000313" key="3">
    <source>
        <dbReference type="EMBL" id="GEU50172.1"/>
    </source>
</evidence>
<protein>
    <submittedName>
        <fullName evidence="3">RNA-directed DNA polymerase, eukaryota</fullName>
    </submittedName>
</protein>
<dbReference type="InterPro" id="IPR036691">
    <property type="entry name" value="Endo/exonu/phosph_ase_sf"/>
</dbReference>
<feature type="region of interest" description="Disordered" evidence="1">
    <location>
        <begin position="96"/>
        <end position="115"/>
    </location>
</feature>
<dbReference type="PROSITE" id="PS50878">
    <property type="entry name" value="RT_POL"/>
    <property type="match status" value="1"/>
</dbReference>
<gene>
    <name evidence="3" type="ORF">Tci_022150</name>
</gene>
<dbReference type="Gene3D" id="3.60.10.10">
    <property type="entry name" value="Endonuclease/exonuclease/phosphatase"/>
    <property type="match status" value="1"/>
</dbReference>
<feature type="compositionally biased region" description="Low complexity" evidence="1">
    <location>
        <begin position="100"/>
        <end position="112"/>
    </location>
</feature>
<dbReference type="PANTHER" id="PTHR33116">
    <property type="entry name" value="REVERSE TRANSCRIPTASE ZINC-BINDING DOMAIN-CONTAINING PROTEIN-RELATED-RELATED"/>
    <property type="match status" value="1"/>
</dbReference>
<feature type="non-terminal residue" evidence="3">
    <location>
        <position position="1"/>
    </location>
</feature>
<dbReference type="Pfam" id="PF00078">
    <property type="entry name" value="RVT_1"/>
    <property type="match status" value="1"/>
</dbReference>
<dbReference type="PANTHER" id="PTHR33116:SF78">
    <property type="entry name" value="OS12G0587133 PROTEIN"/>
    <property type="match status" value="1"/>
</dbReference>
<evidence type="ECO:0000256" key="1">
    <source>
        <dbReference type="SAM" id="MobiDB-lite"/>
    </source>
</evidence>
<dbReference type="InterPro" id="IPR000477">
    <property type="entry name" value="RT_dom"/>
</dbReference>
<evidence type="ECO:0000259" key="2">
    <source>
        <dbReference type="PROSITE" id="PS50878"/>
    </source>
</evidence>
<keyword evidence="3" id="KW-0808">Transferase</keyword>
<name>A0A6L2KNK0_TANCI</name>
<proteinExistence type="predicted"/>
<keyword evidence="3" id="KW-0548">Nucleotidyltransferase</keyword>
<dbReference type="GO" id="GO:0003964">
    <property type="term" value="F:RNA-directed DNA polymerase activity"/>
    <property type="evidence" value="ECO:0007669"/>
    <property type="project" value="UniProtKB-KW"/>
</dbReference>
<keyword evidence="3" id="KW-0695">RNA-directed DNA polymerase</keyword>
<feature type="domain" description="Reverse transcriptase" evidence="2">
    <location>
        <begin position="310"/>
        <end position="559"/>
    </location>
</feature>
<dbReference type="AlphaFoldDB" id="A0A6L2KNK0"/>
<reference evidence="3" key="1">
    <citation type="journal article" date="2019" name="Sci. Rep.">
        <title>Draft genome of Tanacetum cinerariifolium, the natural source of mosquito coil.</title>
        <authorList>
            <person name="Yamashiro T."/>
            <person name="Shiraishi A."/>
            <person name="Satake H."/>
            <person name="Nakayama K."/>
        </authorList>
    </citation>
    <scope>NUCLEOTIDE SEQUENCE</scope>
</reference>
<comment type="caution">
    <text evidence="3">The sequence shown here is derived from an EMBL/GenBank/DDBJ whole genome shotgun (WGS) entry which is preliminary data.</text>
</comment>